<feature type="compositionally biased region" description="Low complexity" evidence="1">
    <location>
        <begin position="423"/>
        <end position="433"/>
    </location>
</feature>
<dbReference type="GeneID" id="30996150"/>
<name>A0A1E4RFC5_9ASCO</name>
<dbReference type="InterPro" id="IPR001623">
    <property type="entry name" value="DnaJ_domain"/>
</dbReference>
<dbReference type="PANTHER" id="PTHR43096">
    <property type="entry name" value="DNAJ HOMOLOG 1, MITOCHONDRIAL-RELATED"/>
    <property type="match status" value="1"/>
</dbReference>
<keyword evidence="4" id="KW-1185">Reference proteome</keyword>
<feature type="compositionally biased region" description="Basic and acidic residues" evidence="1">
    <location>
        <begin position="156"/>
        <end position="214"/>
    </location>
</feature>
<dbReference type="CDD" id="cd06257">
    <property type="entry name" value="DnaJ"/>
    <property type="match status" value="1"/>
</dbReference>
<reference evidence="4" key="1">
    <citation type="submission" date="2016-05" db="EMBL/GenBank/DDBJ databases">
        <title>Comparative genomics of biotechnologically important yeasts.</title>
        <authorList>
            <consortium name="DOE Joint Genome Institute"/>
            <person name="Riley R."/>
            <person name="Haridas S."/>
            <person name="Wolfe K.H."/>
            <person name="Lopes M.R."/>
            <person name="Hittinger C.T."/>
            <person name="Goker M."/>
            <person name="Salamov A."/>
            <person name="Wisecaver J."/>
            <person name="Long T.M."/>
            <person name="Aerts A.L."/>
            <person name="Barry K."/>
            <person name="Choi C."/>
            <person name="Clum A."/>
            <person name="Coughlan A.Y."/>
            <person name="Deshpande S."/>
            <person name="Douglass A.P."/>
            <person name="Hanson S.J."/>
            <person name="Klenk H.-P."/>
            <person name="Labutti K."/>
            <person name="Lapidus A."/>
            <person name="Lindquist E."/>
            <person name="Lipzen A."/>
            <person name="Meier-Kolthoff J.P."/>
            <person name="Ohm R.A."/>
            <person name="Otillar R.P."/>
            <person name="Pangilinan J."/>
            <person name="Peng Y."/>
            <person name="Rokas A."/>
            <person name="Rosa C.A."/>
            <person name="Scheuner C."/>
            <person name="Sibirny A.A."/>
            <person name="Slot J.C."/>
            <person name="Stielow J.B."/>
            <person name="Sun H."/>
            <person name="Kurtzman C.P."/>
            <person name="Blackwell M."/>
            <person name="Grigoriev I.V."/>
            <person name="Jeffries T.W."/>
        </authorList>
    </citation>
    <scope>NUCLEOTIDE SEQUENCE [LARGE SCALE GENOMIC DNA]</scope>
    <source>
        <strain evidence="4">NRRL Y-1933</strain>
    </source>
</reference>
<feature type="compositionally biased region" description="Acidic residues" evidence="1">
    <location>
        <begin position="260"/>
        <end position="272"/>
    </location>
</feature>
<feature type="compositionally biased region" description="Polar residues" evidence="1">
    <location>
        <begin position="474"/>
        <end position="489"/>
    </location>
</feature>
<feature type="domain" description="J" evidence="2">
    <location>
        <begin position="7"/>
        <end position="71"/>
    </location>
</feature>
<dbReference type="RefSeq" id="XP_020075036.1">
    <property type="nucleotide sequence ID" value="XM_020221601.1"/>
</dbReference>
<dbReference type="InterPro" id="IPR036869">
    <property type="entry name" value="J_dom_sf"/>
</dbReference>
<evidence type="ECO:0000313" key="3">
    <source>
        <dbReference type="EMBL" id="ODV65969.1"/>
    </source>
</evidence>
<dbReference type="OrthoDB" id="442087at2759"/>
<feature type="compositionally biased region" description="Acidic residues" evidence="1">
    <location>
        <begin position="282"/>
        <end position="293"/>
    </location>
</feature>
<dbReference type="STRING" id="984485.A0A1E4RFC5"/>
<dbReference type="GO" id="GO:0005737">
    <property type="term" value="C:cytoplasm"/>
    <property type="evidence" value="ECO:0007669"/>
    <property type="project" value="TreeGrafter"/>
</dbReference>
<protein>
    <recommendedName>
        <fullName evidence="2">J domain-containing protein</fullName>
    </recommendedName>
</protein>
<sequence>MPLAGKDHYSILGLHPNASDEEIKKSFKKLAVKYHPDKTDDKSHHELFLKINQAYEILKSSDTRTRYDEENGFKSKHSPVNKAYNYAQHFATSFAPRNPFKYGGGGASYYEFYRSTRRYSDGLDSESREEELLRELEKKREKERLAAAAAARAARERVEREQRRMAKEKKEREEAARKREKEEQMRQFCEKEAERHANKLNEKLKREATKKHWNDSYPNYETKDFDEFDRQYLSSKEARMRERARARENLYANSIHDDHDNDDETPSSEGVDESNPIIVEDKSDDENVSDDEEKFQRYPPSTPNYPSSPPAYPEDGINNEHDNDDANSSSDSYASASADVYPSLEKENLFQGESKNSQTFEQHAHSNEPPGTYLNMENVQRLFSDTSMNPRRNHRSTFSRRSVSPTRNPRPQKFSNIRSTPLSKTTSEKSSTSKTKRMKIDSHFDYSELRLTLNVTDIGNVDFQDIYESLPKGPSNSNRKLSESVTQGNPKRPKVAEYLDGTSKAETLYTPINKNVYQAHNTETPSPPLKSRRVQLTESDLNSSISSSSLKCPQPPQVPNISSLTTMAWNQYVASMAAYDIQFAQYKQLIIQYQTERFQKDQALRDIINSNESAFMIHQNCLVRDLDVMTDYTYALRAFTTSVQQYKQNCSWVEYSQKK</sequence>
<evidence type="ECO:0000256" key="1">
    <source>
        <dbReference type="SAM" id="MobiDB-lite"/>
    </source>
</evidence>
<dbReference type="PROSITE" id="PS50076">
    <property type="entry name" value="DNAJ_2"/>
    <property type="match status" value="1"/>
</dbReference>
<evidence type="ECO:0000313" key="4">
    <source>
        <dbReference type="Proteomes" id="UP000095085"/>
    </source>
</evidence>
<dbReference type="PRINTS" id="PR00625">
    <property type="entry name" value="JDOMAIN"/>
</dbReference>
<accession>A0A1E4RFC5</accession>
<feature type="region of interest" description="Disordered" evidence="1">
    <location>
        <begin position="156"/>
        <end position="338"/>
    </location>
</feature>
<feature type="compositionally biased region" description="Polar residues" evidence="1">
    <location>
        <begin position="399"/>
        <end position="422"/>
    </location>
</feature>
<dbReference type="Proteomes" id="UP000095085">
    <property type="component" value="Unassembled WGS sequence"/>
</dbReference>
<gene>
    <name evidence="3" type="ORF">HYPBUDRAFT_153542</name>
</gene>
<dbReference type="SMART" id="SM00271">
    <property type="entry name" value="DnaJ"/>
    <property type="match status" value="1"/>
</dbReference>
<dbReference type="GO" id="GO:0042026">
    <property type="term" value="P:protein refolding"/>
    <property type="evidence" value="ECO:0007669"/>
    <property type="project" value="TreeGrafter"/>
</dbReference>
<dbReference type="GO" id="GO:0051082">
    <property type="term" value="F:unfolded protein binding"/>
    <property type="evidence" value="ECO:0007669"/>
    <property type="project" value="TreeGrafter"/>
</dbReference>
<evidence type="ECO:0000259" key="2">
    <source>
        <dbReference type="PROSITE" id="PS50076"/>
    </source>
</evidence>
<feature type="region of interest" description="Disordered" evidence="1">
    <location>
        <begin position="469"/>
        <end position="495"/>
    </location>
</feature>
<dbReference type="Gene3D" id="1.10.287.110">
    <property type="entry name" value="DnaJ domain"/>
    <property type="match status" value="1"/>
</dbReference>
<dbReference type="EMBL" id="KV454543">
    <property type="protein sequence ID" value="ODV65969.1"/>
    <property type="molecule type" value="Genomic_DNA"/>
</dbReference>
<dbReference type="PANTHER" id="PTHR43096:SF58">
    <property type="entry name" value="CHAPERONE DNAJ-DOMAIN SUPERFAMILY PROTEIN"/>
    <property type="match status" value="1"/>
</dbReference>
<dbReference type="SUPFAM" id="SSF46565">
    <property type="entry name" value="Chaperone J-domain"/>
    <property type="match status" value="1"/>
</dbReference>
<feature type="region of interest" description="Disordered" evidence="1">
    <location>
        <begin position="385"/>
        <end position="437"/>
    </location>
</feature>
<feature type="compositionally biased region" description="Low complexity" evidence="1">
    <location>
        <begin position="326"/>
        <end position="338"/>
    </location>
</feature>
<dbReference type="Pfam" id="PF00226">
    <property type="entry name" value="DnaJ"/>
    <property type="match status" value="1"/>
</dbReference>
<proteinExistence type="predicted"/>
<feature type="compositionally biased region" description="Pro residues" evidence="1">
    <location>
        <begin position="300"/>
        <end position="312"/>
    </location>
</feature>
<feature type="compositionally biased region" description="Basic and acidic residues" evidence="1">
    <location>
        <begin position="221"/>
        <end position="248"/>
    </location>
</feature>
<dbReference type="AlphaFoldDB" id="A0A1E4RFC5"/>
<organism evidence="3 4">
    <name type="scientific">Hyphopichia burtonii NRRL Y-1933</name>
    <dbReference type="NCBI Taxonomy" id="984485"/>
    <lineage>
        <taxon>Eukaryota</taxon>
        <taxon>Fungi</taxon>
        <taxon>Dikarya</taxon>
        <taxon>Ascomycota</taxon>
        <taxon>Saccharomycotina</taxon>
        <taxon>Pichiomycetes</taxon>
        <taxon>Debaryomycetaceae</taxon>
        <taxon>Hyphopichia</taxon>
    </lineage>
</organism>